<dbReference type="AlphaFoldDB" id="A0ABD0T1K3"/>
<gene>
    <name evidence="4" type="ORF">ABMA28_001385</name>
</gene>
<feature type="domain" description="FP protein C-terminal" evidence="3">
    <location>
        <begin position="377"/>
        <end position="428"/>
    </location>
</feature>
<evidence type="ECO:0000259" key="3">
    <source>
        <dbReference type="Pfam" id="PF25298"/>
    </source>
</evidence>
<dbReference type="CDD" id="cd15489">
    <property type="entry name" value="PHD_SF"/>
    <property type="match status" value="1"/>
</dbReference>
<accession>A0ABD0T1K3</accession>
<comment type="caution">
    <text evidence="4">The sequence shown here is derived from an EMBL/GenBank/DDBJ whole genome shotgun (WGS) entry which is preliminary data.</text>
</comment>
<dbReference type="SUPFAM" id="SSF57903">
    <property type="entry name" value="FYVE/PHD zinc finger"/>
    <property type="match status" value="1"/>
</dbReference>
<dbReference type="InterPro" id="IPR057251">
    <property type="entry name" value="FP_C"/>
</dbReference>
<dbReference type="InterPro" id="IPR011011">
    <property type="entry name" value="Znf_FYVE_PHD"/>
</dbReference>
<evidence type="ECO:0000256" key="1">
    <source>
        <dbReference type="SAM" id="Coils"/>
    </source>
</evidence>
<protein>
    <recommendedName>
        <fullName evidence="3">FP protein C-terminal domain-containing protein</fullName>
    </recommendedName>
</protein>
<name>A0ABD0T1K3_LOXSC</name>
<dbReference type="Proteomes" id="UP001549921">
    <property type="component" value="Unassembled WGS sequence"/>
</dbReference>
<dbReference type="EMBL" id="JBEDNZ010000011">
    <property type="protein sequence ID" value="KAL0831855.1"/>
    <property type="molecule type" value="Genomic_DNA"/>
</dbReference>
<reference evidence="4 5" key="1">
    <citation type="submission" date="2024-06" db="EMBL/GenBank/DDBJ databases">
        <title>A chromosome-level genome assembly of beet webworm, Loxostege sticticalis.</title>
        <authorList>
            <person name="Zhang Y."/>
        </authorList>
    </citation>
    <scope>NUCLEOTIDE SEQUENCE [LARGE SCALE GENOMIC DNA]</scope>
    <source>
        <strain evidence="4">AQ028</strain>
        <tissue evidence="4">Male pupae</tissue>
    </source>
</reference>
<feature type="region of interest" description="Disordered" evidence="2">
    <location>
        <begin position="123"/>
        <end position="156"/>
    </location>
</feature>
<proteinExistence type="predicted"/>
<evidence type="ECO:0000313" key="5">
    <source>
        <dbReference type="Proteomes" id="UP001549921"/>
    </source>
</evidence>
<feature type="coiled-coil region" evidence="1">
    <location>
        <begin position="166"/>
        <end position="193"/>
    </location>
</feature>
<organism evidence="4 5">
    <name type="scientific">Loxostege sticticalis</name>
    <name type="common">Beet webworm moth</name>
    <dbReference type="NCBI Taxonomy" id="481309"/>
    <lineage>
        <taxon>Eukaryota</taxon>
        <taxon>Metazoa</taxon>
        <taxon>Ecdysozoa</taxon>
        <taxon>Arthropoda</taxon>
        <taxon>Hexapoda</taxon>
        <taxon>Insecta</taxon>
        <taxon>Pterygota</taxon>
        <taxon>Neoptera</taxon>
        <taxon>Endopterygota</taxon>
        <taxon>Lepidoptera</taxon>
        <taxon>Glossata</taxon>
        <taxon>Ditrysia</taxon>
        <taxon>Pyraloidea</taxon>
        <taxon>Crambidae</taxon>
        <taxon>Pyraustinae</taxon>
        <taxon>Loxostege</taxon>
    </lineage>
</organism>
<keyword evidence="1" id="KW-0175">Coiled coil</keyword>
<evidence type="ECO:0000256" key="2">
    <source>
        <dbReference type="SAM" id="MobiDB-lite"/>
    </source>
</evidence>
<evidence type="ECO:0000313" key="4">
    <source>
        <dbReference type="EMBL" id="KAL0831855.1"/>
    </source>
</evidence>
<sequence>MSSNNSNNSSGAQEVAPPAGGLPACAGCRRGITNRRWLQCCKCAQYWDLECANVPECRFFNTMTKEHRAKWTCPECECRLRMGGNNSETPVKPQTDDLYGNVTTRRDTDKRCGYFLDESGMSLDEQTDESDPSTVKPVPAPTAGVESPPTSMVNNNPQLAGLGELISEFRLLREEMREELKATRADIASVRDDLLRLAGRVGRCESFVSGLDGRVKAMEERLRRDGEAGGPRLDEFERRLEAAERRQAEAVPEVGSSAVAGLERTVAELRLELNDRDQDALLADLEIGQLPEAKGENVIHSVIVLAGRLGVTLDERDVVFAERVGAPPAEAGGARARRVVLRLARRQLRDDLLRAARVRRGLTGEGGARVFVNERLTRANRQLFRHVREECRRLQWRYTWTRRGRIFARKSDGAQVFQVRSMDDAARILGPL</sequence>
<dbReference type="Pfam" id="PF25298">
    <property type="entry name" value="Baculo_FP_2nd"/>
    <property type="match status" value="1"/>
</dbReference>